<evidence type="ECO:0000256" key="1">
    <source>
        <dbReference type="SAM" id="Phobius"/>
    </source>
</evidence>
<dbReference type="RefSeq" id="WP_160732938.1">
    <property type="nucleotide sequence ID" value="NZ_CP139719.1"/>
</dbReference>
<keyword evidence="3" id="KW-1185">Reference proteome</keyword>
<accession>A0ABW9UWK1</accession>
<protein>
    <submittedName>
        <fullName evidence="2">Rod shape-determining protein MreD</fullName>
    </submittedName>
</protein>
<sequence length="184" mass="20207">MERTDPRSRRDAYGSRINRTHSPALAYAVPWGTILLASLLPLFPIASAAPVVPPIGLMTLVAWRLVRPGLMPVWAGLPLGAFDDLFSGQPFGSAILLWSLAMIAIEAIEIRFPWRSFVQDWLIAGAIVATYIVAAAVVSGAHLYAPLLAALLPQILLSLLLYPIIARMISILDRFRLLRIWMIG</sequence>
<proteinExistence type="predicted"/>
<feature type="transmembrane region" description="Helical" evidence="1">
    <location>
        <begin position="91"/>
        <end position="109"/>
    </location>
</feature>
<comment type="caution">
    <text evidence="2">The sequence shown here is derived from an EMBL/GenBank/DDBJ whole genome shotgun (WGS) entry which is preliminary data.</text>
</comment>
<name>A0ABW9UWK1_9SPHN</name>
<keyword evidence="1" id="KW-0812">Transmembrane</keyword>
<feature type="transmembrane region" description="Helical" evidence="1">
    <location>
        <begin position="121"/>
        <end position="145"/>
    </location>
</feature>
<dbReference type="Proteomes" id="UP000444401">
    <property type="component" value="Unassembled WGS sequence"/>
</dbReference>
<gene>
    <name evidence="2" type="ORF">GRI72_05555</name>
</gene>
<organism evidence="2 3">
    <name type="scientific">Pelagerythrobacter marinus</name>
    <dbReference type="NCBI Taxonomy" id="538382"/>
    <lineage>
        <taxon>Bacteria</taxon>
        <taxon>Pseudomonadati</taxon>
        <taxon>Pseudomonadota</taxon>
        <taxon>Alphaproteobacteria</taxon>
        <taxon>Sphingomonadales</taxon>
        <taxon>Erythrobacteraceae</taxon>
        <taxon>Pelagerythrobacter</taxon>
    </lineage>
</organism>
<evidence type="ECO:0000313" key="3">
    <source>
        <dbReference type="Proteomes" id="UP000444401"/>
    </source>
</evidence>
<evidence type="ECO:0000313" key="2">
    <source>
        <dbReference type="EMBL" id="MXO68292.1"/>
    </source>
</evidence>
<keyword evidence="1" id="KW-1133">Transmembrane helix</keyword>
<reference evidence="2 3" key="1">
    <citation type="submission" date="2019-12" db="EMBL/GenBank/DDBJ databases">
        <title>Genomic-based taxomic classification of the family Erythrobacteraceae.</title>
        <authorList>
            <person name="Xu L."/>
        </authorList>
    </citation>
    <scope>NUCLEOTIDE SEQUENCE [LARGE SCALE GENOMIC DNA]</scope>
    <source>
        <strain evidence="2 3">H32</strain>
    </source>
</reference>
<feature type="transmembrane region" description="Helical" evidence="1">
    <location>
        <begin position="24"/>
        <end position="46"/>
    </location>
</feature>
<feature type="transmembrane region" description="Helical" evidence="1">
    <location>
        <begin position="151"/>
        <end position="172"/>
    </location>
</feature>
<keyword evidence="1" id="KW-0472">Membrane</keyword>
<dbReference type="EMBL" id="WTYO01000002">
    <property type="protein sequence ID" value="MXO68292.1"/>
    <property type="molecule type" value="Genomic_DNA"/>
</dbReference>